<proteinExistence type="predicted"/>
<organism evidence="1">
    <name type="scientific">Spongospora subterranea</name>
    <dbReference type="NCBI Taxonomy" id="70186"/>
    <lineage>
        <taxon>Eukaryota</taxon>
        <taxon>Sar</taxon>
        <taxon>Rhizaria</taxon>
        <taxon>Endomyxa</taxon>
        <taxon>Phytomyxea</taxon>
        <taxon>Plasmodiophorida</taxon>
        <taxon>Plasmodiophoridae</taxon>
        <taxon>Spongospora</taxon>
    </lineage>
</organism>
<dbReference type="EMBL" id="HACM01009925">
    <property type="protein sequence ID" value="CRZ10367.1"/>
    <property type="molecule type" value="Transcribed_RNA"/>
</dbReference>
<sequence>MADSFMDYEHSKEAVACLAALNRSMLHNRTSRILQSQLRLLKRREEDERQAPTNEFGSHFTDGVLEPAYDIVKCTSLGCKGVVSIPEGHDLSASAPICAKCIEQVQKETSKQKRMVRPQFRMNDRAQPVVNRITQQELEILEKQMSPW</sequence>
<accession>A0A0H5R9L0</accession>
<protein>
    <submittedName>
        <fullName evidence="1">Uncharacterized protein</fullName>
    </submittedName>
</protein>
<name>A0A0H5R9L0_9EUKA</name>
<evidence type="ECO:0000313" key="1">
    <source>
        <dbReference type="EMBL" id="CRZ10367.1"/>
    </source>
</evidence>
<dbReference type="AlphaFoldDB" id="A0A0H5R9L0"/>
<reference evidence="1" key="1">
    <citation type="submission" date="2015-04" db="EMBL/GenBank/DDBJ databases">
        <title>The genome sequence of the plant pathogenic Rhizarian Plasmodiophora brassicae reveals insights in its biotrophic life cycle and the origin of chitin synthesis.</title>
        <authorList>
            <person name="Schwelm A."/>
            <person name="Fogelqvist J."/>
            <person name="Knaust A."/>
            <person name="Julke S."/>
            <person name="Lilja T."/>
            <person name="Dhandapani V."/>
            <person name="Bonilla-Rosso G."/>
            <person name="Karlsson M."/>
            <person name="Shevchenko A."/>
            <person name="Choi S.R."/>
            <person name="Kim H.G."/>
            <person name="Park J.Y."/>
            <person name="Lim Y.P."/>
            <person name="Ludwig-Muller J."/>
            <person name="Dixelius C."/>
        </authorList>
    </citation>
    <scope>NUCLEOTIDE SEQUENCE</scope>
    <source>
        <tissue evidence="1">Potato root galls</tissue>
    </source>
</reference>